<dbReference type="InterPro" id="IPR036097">
    <property type="entry name" value="HisK_dim/P_sf"/>
</dbReference>
<dbReference type="InterPro" id="IPR003594">
    <property type="entry name" value="HATPase_dom"/>
</dbReference>
<dbReference type="PROSITE" id="PS50885">
    <property type="entry name" value="HAMP"/>
    <property type="match status" value="1"/>
</dbReference>
<evidence type="ECO:0000313" key="19">
    <source>
        <dbReference type="EMBL" id="WNM63740.1"/>
    </source>
</evidence>
<sequence>MKTTSIRVRLTLWYGSALALILVLFAVALYLVMSRALREQVDASLDEAAAVAIRTLGEHRFGPFLIFEDLSQDFPEIALLDKFFQIFGPAGQVTIQSANIQSREIPLSQTSFRASLDGKSTFESVQFEKGVPLRLLSVPIRQDDQLVNILRVGTSLYPTERMLHRLLAGLYIASPLALLVSLVGGWFLAGRALRPVHAITQAAQRIAAGDWTQRIQTPHSNDEIGQLASTFNDMIGRLEVSFRQIRQFSADASHELRTPLTITKGETELALRRPRQAEDYRAVLESNLEEIDRMSRIVDELLFLSRADLGEIKLKMFPVQLDDLVREIQQQALVLGQERNIHTVLEAIEPVVVQGDDLRLRELLLNLVDNAVKYSQEGQTVELSLIVAGNQGKLVVRDHGIGLAPEDHGRIFDRFYRTDEARAHAAKGTGLGLAICKWIVEVHHGTIEVQSVVHGGSCFTVFLPLAPSAAKVKDTNTSRSIKNF</sequence>
<proteinExistence type="predicted"/>
<reference evidence="19 20" key="1">
    <citation type="submission" date="2023-01" db="EMBL/GenBank/DDBJ databases">
        <title>Cultivation and genomic characterization of new, ubiquitous marine nitrite-oxidizing bacteria from the Nitrospirales.</title>
        <authorList>
            <person name="Mueller A.J."/>
            <person name="Daebeler A."/>
            <person name="Herbold C.W."/>
            <person name="Kirkegaard R.H."/>
            <person name="Daims H."/>
        </authorList>
    </citation>
    <scope>NUCLEOTIDE SEQUENCE [LARGE SCALE GENOMIC DNA]</scope>
    <source>
        <strain evidence="19 20">DK</strain>
    </source>
</reference>
<keyword evidence="12" id="KW-0067">ATP-binding</keyword>
<keyword evidence="7" id="KW-0597">Phosphoprotein</keyword>
<gene>
    <name evidence="19" type="ORF">PQG83_08295</name>
</gene>
<protein>
    <recommendedName>
        <fullName evidence="4">histidine kinase</fullName>
        <ecNumber evidence="4">2.7.13.3</ecNumber>
    </recommendedName>
</protein>
<evidence type="ECO:0000256" key="12">
    <source>
        <dbReference type="ARBA" id="ARBA00022840"/>
    </source>
</evidence>
<evidence type="ECO:0000256" key="11">
    <source>
        <dbReference type="ARBA" id="ARBA00022777"/>
    </source>
</evidence>
<evidence type="ECO:0000256" key="6">
    <source>
        <dbReference type="ARBA" id="ARBA00022519"/>
    </source>
</evidence>
<dbReference type="Proteomes" id="UP001302494">
    <property type="component" value="Chromosome"/>
</dbReference>
<dbReference type="Gene3D" id="6.10.340.10">
    <property type="match status" value="1"/>
</dbReference>
<keyword evidence="11 19" id="KW-0418">Kinase</keyword>
<dbReference type="InterPro" id="IPR006290">
    <property type="entry name" value="CztS_silS_copS"/>
</dbReference>
<keyword evidence="5" id="KW-1003">Cell membrane</keyword>
<comment type="subcellular location">
    <subcellularLocation>
        <location evidence="3">Cell inner membrane</location>
    </subcellularLocation>
    <subcellularLocation>
        <location evidence="2">Membrane</location>
        <topology evidence="2">Multi-pass membrane protein</topology>
    </subcellularLocation>
</comment>
<keyword evidence="10" id="KW-0547">Nucleotide-binding</keyword>
<dbReference type="SUPFAM" id="SSF158472">
    <property type="entry name" value="HAMP domain-like"/>
    <property type="match status" value="1"/>
</dbReference>
<dbReference type="KEGG" id="nneo:PQG83_08295"/>
<dbReference type="InterPro" id="IPR005467">
    <property type="entry name" value="His_kinase_dom"/>
</dbReference>
<dbReference type="InterPro" id="IPR036890">
    <property type="entry name" value="HATPase_C_sf"/>
</dbReference>
<evidence type="ECO:0000256" key="14">
    <source>
        <dbReference type="ARBA" id="ARBA00023012"/>
    </source>
</evidence>
<dbReference type="CDD" id="cd06225">
    <property type="entry name" value="HAMP"/>
    <property type="match status" value="1"/>
</dbReference>
<dbReference type="SMART" id="SM00304">
    <property type="entry name" value="HAMP"/>
    <property type="match status" value="1"/>
</dbReference>
<dbReference type="InterPro" id="IPR003660">
    <property type="entry name" value="HAMP_dom"/>
</dbReference>
<evidence type="ECO:0000256" key="1">
    <source>
        <dbReference type="ARBA" id="ARBA00000085"/>
    </source>
</evidence>
<evidence type="ECO:0000256" key="7">
    <source>
        <dbReference type="ARBA" id="ARBA00022553"/>
    </source>
</evidence>
<evidence type="ECO:0000256" key="3">
    <source>
        <dbReference type="ARBA" id="ARBA00004533"/>
    </source>
</evidence>
<feature type="transmembrane region" description="Helical" evidence="16">
    <location>
        <begin position="166"/>
        <end position="189"/>
    </location>
</feature>
<keyword evidence="6" id="KW-0997">Cell inner membrane</keyword>
<dbReference type="CDD" id="cd00082">
    <property type="entry name" value="HisKA"/>
    <property type="match status" value="1"/>
</dbReference>
<dbReference type="SMART" id="SM00387">
    <property type="entry name" value="HATPase_c"/>
    <property type="match status" value="1"/>
</dbReference>
<dbReference type="EC" id="2.7.13.3" evidence="4"/>
<name>A0AA96GP16_9BACT</name>
<dbReference type="Pfam" id="PF02518">
    <property type="entry name" value="HATPase_c"/>
    <property type="match status" value="1"/>
</dbReference>
<evidence type="ECO:0000256" key="13">
    <source>
        <dbReference type="ARBA" id="ARBA00022989"/>
    </source>
</evidence>
<evidence type="ECO:0000256" key="2">
    <source>
        <dbReference type="ARBA" id="ARBA00004141"/>
    </source>
</evidence>
<keyword evidence="13 16" id="KW-1133">Transmembrane helix</keyword>
<keyword evidence="9 16" id="KW-0812">Transmembrane</keyword>
<dbReference type="Gene3D" id="1.10.287.130">
    <property type="match status" value="1"/>
</dbReference>
<feature type="transmembrane region" description="Helical" evidence="16">
    <location>
        <begin position="12"/>
        <end position="32"/>
    </location>
</feature>
<evidence type="ECO:0000259" key="17">
    <source>
        <dbReference type="PROSITE" id="PS50109"/>
    </source>
</evidence>
<dbReference type="Pfam" id="PF00672">
    <property type="entry name" value="HAMP"/>
    <property type="match status" value="1"/>
</dbReference>
<evidence type="ECO:0000256" key="16">
    <source>
        <dbReference type="SAM" id="Phobius"/>
    </source>
</evidence>
<feature type="domain" description="Histidine kinase" evidence="17">
    <location>
        <begin position="251"/>
        <end position="467"/>
    </location>
</feature>
<feature type="domain" description="HAMP" evidence="18">
    <location>
        <begin position="190"/>
        <end position="243"/>
    </location>
</feature>
<dbReference type="InterPro" id="IPR003661">
    <property type="entry name" value="HisK_dim/P_dom"/>
</dbReference>
<dbReference type="FunFam" id="3.30.565.10:FF:000006">
    <property type="entry name" value="Sensor histidine kinase WalK"/>
    <property type="match status" value="1"/>
</dbReference>
<dbReference type="FunFam" id="1.10.287.130:FF:000001">
    <property type="entry name" value="Two-component sensor histidine kinase"/>
    <property type="match status" value="1"/>
</dbReference>
<keyword evidence="8 19" id="KW-0808">Transferase</keyword>
<evidence type="ECO:0000256" key="9">
    <source>
        <dbReference type="ARBA" id="ARBA00022692"/>
    </source>
</evidence>
<dbReference type="SUPFAM" id="SSF47384">
    <property type="entry name" value="Homodimeric domain of signal transducing histidine kinase"/>
    <property type="match status" value="1"/>
</dbReference>
<dbReference type="AlphaFoldDB" id="A0AA96GP16"/>
<dbReference type="GO" id="GO:0000155">
    <property type="term" value="F:phosphorelay sensor kinase activity"/>
    <property type="evidence" value="ECO:0007669"/>
    <property type="project" value="InterPro"/>
</dbReference>
<dbReference type="PROSITE" id="PS50109">
    <property type="entry name" value="HIS_KIN"/>
    <property type="match status" value="1"/>
</dbReference>
<dbReference type="SUPFAM" id="SSF55874">
    <property type="entry name" value="ATPase domain of HSP90 chaperone/DNA topoisomerase II/histidine kinase"/>
    <property type="match status" value="1"/>
</dbReference>
<comment type="catalytic activity">
    <reaction evidence="1">
        <text>ATP + protein L-histidine = ADP + protein N-phospho-L-histidine.</text>
        <dbReference type="EC" id="2.7.13.3"/>
    </reaction>
</comment>
<evidence type="ECO:0000256" key="8">
    <source>
        <dbReference type="ARBA" id="ARBA00022679"/>
    </source>
</evidence>
<organism evidence="19 20">
    <name type="scientific">Candidatus Nitrospira neomarina</name>
    <dbReference type="NCBI Taxonomy" id="3020899"/>
    <lineage>
        <taxon>Bacteria</taxon>
        <taxon>Pseudomonadati</taxon>
        <taxon>Nitrospirota</taxon>
        <taxon>Nitrospiria</taxon>
        <taxon>Nitrospirales</taxon>
        <taxon>Nitrospiraceae</taxon>
        <taxon>Nitrospira</taxon>
    </lineage>
</organism>
<accession>A0AA96GP16</accession>
<evidence type="ECO:0000256" key="15">
    <source>
        <dbReference type="ARBA" id="ARBA00023136"/>
    </source>
</evidence>
<dbReference type="InterPro" id="IPR004358">
    <property type="entry name" value="Sig_transdc_His_kin-like_C"/>
</dbReference>
<dbReference type="PANTHER" id="PTHR45436">
    <property type="entry name" value="SENSOR HISTIDINE KINASE YKOH"/>
    <property type="match status" value="1"/>
</dbReference>
<dbReference type="PRINTS" id="PR00344">
    <property type="entry name" value="BCTRLSENSOR"/>
</dbReference>
<keyword evidence="14" id="KW-0902">Two-component regulatory system</keyword>
<keyword evidence="20" id="KW-1185">Reference proteome</keyword>
<dbReference type="SMART" id="SM00388">
    <property type="entry name" value="HisKA"/>
    <property type="match status" value="1"/>
</dbReference>
<dbReference type="InterPro" id="IPR050428">
    <property type="entry name" value="TCS_sensor_his_kinase"/>
</dbReference>
<dbReference type="GO" id="GO:0005524">
    <property type="term" value="F:ATP binding"/>
    <property type="evidence" value="ECO:0007669"/>
    <property type="project" value="UniProtKB-KW"/>
</dbReference>
<evidence type="ECO:0000259" key="18">
    <source>
        <dbReference type="PROSITE" id="PS50885"/>
    </source>
</evidence>
<evidence type="ECO:0000256" key="5">
    <source>
        <dbReference type="ARBA" id="ARBA00022475"/>
    </source>
</evidence>
<dbReference type="Pfam" id="PF00512">
    <property type="entry name" value="HisKA"/>
    <property type="match status" value="1"/>
</dbReference>
<dbReference type="PANTHER" id="PTHR45436:SF15">
    <property type="entry name" value="SENSOR HISTIDINE KINASE CUSS"/>
    <property type="match status" value="1"/>
</dbReference>
<dbReference type="RefSeq" id="WP_312748427.1">
    <property type="nucleotide sequence ID" value="NZ_CP116968.1"/>
</dbReference>
<keyword evidence="15 16" id="KW-0472">Membrane</keyword>
<dbReference type="GO" id="GO:0005886">
    <property type="term" value="C:plasma membrane"/>
    <property type="evidence" value="ECO:0007669"/>
    <property type="project" value="UniProtKB-SubCell"/>
</dbReference>
<dbReference type="EMBL" id="CP116968">
    <property type="protein sequence ID" value="WNM63740.1"/>
    <property type="molecule type" value="Genomic_DNA"/>
</dbReference>
<evidence type="ECO:0000313" key="20">
    <source>
        <dbReference type="Proteomes" id="UP001302494"/>
    </source>
</evidence>
<dbReference type="Gene3D" id="3.30.565.10">
    <property type="entry name" value="Histidine kinase-like ATPase, C-terminal domain"/>
    <property type="match status" value="1"/>
</dbReference>
<dbReference type="NCBIfam" id="TIGR01386">
    <property type="entry name" value="cztS_silS_copS"/>
    <property type="match status" value="1"/>
</dbReference>
<evidence type="ECO:0000256" key="10">
    <source>
        <dbReference type="ARBA" id="ARBA00022741"/>
    </source>
</evidence>
<evidence type="ECO:0000256" key="4">
    <source>
        <dbReference type="ARBA" id="ARBA00012438"/>
    </source>
</evidence>